<dbReference type="EMBL" id="JXOK01000004">
    <property type="protein sequence ID" value="KIN12583.1"/>
    <property type="molecule type" value="Genomic_DNA"/>
</dbReference>
<keyword evidence="5 6" id="KW-0732">Signal</keyword>
<reference evidence="8 9" key="1">
    <citation type="submission" date="2015-01" db="EMBL/GenBank/DDBJ databases">
        <title>Draft genome of Vibrio mytili type strain CAIM 528.</title>
        <authorList>
            <person name="Gonzalez-Castillo A."/>
            <person name="Gomez-Gil B."/>
            <person name="Enciso-Ibarra J."/>
        </authorList>
    </citation>
    <scope>NUCLEOTIDE SEQUENCE [LARGE SCALE GENOMIC DNA]</scope>
    <source>
        <strain evidence="8 9">CAIM 528</strain>
    </source>
</reference>
<comment type="similarity">
    <text evidence="2">Belongs to the bacterial solute-binding protein 8 family.</text>
</comment>
<evidence type="ECO:0000256" key="6">
    <source>
        <dbReference type="SAM" id="SignalP"/>
    </source>
</evidence>
<evidence type="ECO:0000313" key="8">
    <source>
        <dbReference type="EMBL" id="KIN12583.1"/>
    </source>
</evidence>
<dbReference type="STRING" id="50718.SU60_02140"/>
<dbReference type="SUPFAM" id="SSF53807">
    <property type="entry name" value="Helical backbone' metal receptor"/>
    <property type="match status" value="1"/>
</dbReference>
<comment type="caution">
    <text evidence="8">The sequence shown here is derived from an EMBL/GenBank/DDBJ whole genome shotgun (WGS) entry which is preliminary data.</text>
</comment>
<dbReference type="Gene3D" id="3.40.50.1980">
    <property type="entry name" value="Nitrogenase molybdenum iron protein domain"/>
    <property type="match status" value="2"/>
</dbReference>
<comment type="subcellular location">
    <subcellularLocation>
        <location evidence="1">Cell envelope</location>
    </subcellularLocation>
</comment>
<evidence type="ECO:0000259" key="7">
    <source>
        <dbReference type="PROSITE" id="PS50983"/>
    </source>
</evidence>
<dbReference type="AlphaFoldDB" id="A0A0C3EDQ8"/>
<dbReference type="Pfam" id="PF01497">
    <property type="entry name" value="Peripla_BP_2"/>
    <property type="match status" value="1"/>
</dbReference>
<evidence type="ECO:0000313" key="9">
    <source>
        <dbReference type="Proteomes" id="UP000031977"/>
    </source>
</evidence>
<dbReference type="CDD" id="cd01146">
    <property type="entry name" value="FhuD"/>
    <property type="match status" value="1"/>
</dbReference>
<feature type="chain" id="PRO_5002163886" evidence="6">
    <location>
        <begin position="23"/>
        <end position="304"/>
    </location>
</feature>
<evidence type="ECO:0000256" key="2">
    <source>
        <dbReference type="ARBA" id="ARBA00008814"/>
    </source>
</evidence>
<keyword evidence="4" id="KW-0408">Iron</keyword>
<evidence type="ECO:0000256" key="1">
    <source>
        <dbReference type="ARBA" id="ARBA00004196"/>
    </source>
</evidence>
<keyword evidence="4" id="KW-0410">Iron transport</keyword>
<name>A0A0C3EDQ8_9VIBR</name>
<protein>
    <submittedName>
        <fullName evidence="8">Iron-hydroxamate ABC transporter substrate-binding protein</fullName>
    </submittedName>
</protein>
<evidence type="ECO:0000256" key="4">
    <source>
        <dbReference type="ARBA" id="ARBA00022496"/>
    </source>
</evidence>
<keyword evidence="9" id="KW-1185">Reference proteome</keyword>
<dbReference type="InterPro" id="IPR051313">
    <property type="entry name" value="Bact_iron-sidero_bind"/>
</dbReference>
<evidence type="ECO:0000256" key="3">
    <source>
        <dbReference type="ARBA" id="ARBA00022448"/>
    </source>
</evidence>
<organism evidence="8 9">
    <name type="scientific">Vibrio mytili</name>
    <dbReference type="NCBI Taxonomy" id="50718"/>
    <lineage>
        <taxon>Bacteria</taxon>
        <taxon>Pseudomonadati</taxon>
        <taxon>Pseudomonadota</taxon>
        <taxon>Gammaproteobacteria</taxon>
        <taxon>Vibrionales</taxon>
        <taxon>Vibrionaceae</taxon>
        <taxon>Vibrio</taxon>
    </lineage>
</organism>
<sequence>MRMISRFVISCIFAFMAINAHASLTVTDSRGEHQLEAIPKRVAVLNWDILEQVLELEVTPIAAPNIPGYTEWVVQPAVPKSVADVGTRAEPNLEKLAQLNPDVIIAAVAQKDLIPQLERIAPVLYYQNFEQQDDQAAVAIEQFKQLAVVFGKQELARKKLDVMQQRFDQLQQELVGAFGKELPKVLPLRFSNQTSAFLFTQNSTAQYALDHLGLTNPLPQEAKKWGINQQRLTELRNIQNGYVLYIRPFPQEKELEKSILWKAMPFVRLGHVNGMDAVWSYGGAMSILYTAESITKSLLEVAPQ</sequence>
<feature type="domain" description="Fe/B12 periplasmic-binding" evidence="7">
    <location>
        <begin position="41"/>
        <end position="304"/>
    </location>
</feature>
<dbReference type="GO" id="GO:1901678">
    <property type="term" value="P:iron coordination entity transport"/>
    <property type="evidence" value="ECO:0007669"/>
    <property type="project" value="UniProtKB-ARBA"/>
</dbReference>
<gene>
    <name evidence="8" type="ORF">SU60_02140</name>
</gene>
<dbReference type="Proteomes" id="UP000031977">
    <property type="component" value="Unassembled WGS sequence"/>
</dbReference>
<dbReference type="PROSITE" id="PS50983">
    <property type="entry name" value="FE_B12_PBP"/>
    <property type="match status" value="1"/>
</dbReference>
<dbReference type="PANTHER" id="PTHR30532">
    <property type="entry name" value="IRON III DICITRATE-BINDING PERIPLASMIC PROTEIN"/>
    <property type="match status" value="1"/>
</dbReference>
<proteinExistence type="inferred from homology"/>
<keyword evidence="3" id="KW-0813">Transport</keyword>
<keyword evidence="4" id="KW-0406">Ion transport</keyword>
<dbReference type="OrthoDB" id="6160519at2"/>
<evidence type="ECO:0000256" key="5">
    <source>
        <dbReference type="ARBA" id="ARBA00022729"/>
    </source>
</evidence>
<dbReference type="GO" id="GO:0030288">
    <property type="term" value="C:outer membrane-bounded periplasmic space"/>
    <property type="evidence" value="ECO:0007669"/>
    <property type="project" value="TreeGrafter"/>
</dbReference>
<accession>A0A0C3EDQ8</accession>
<dbReference type="PANTHER" id="PTHR30532:SF1">
    <property type="entry name" value="IRON(3+)-HYDROXAMATE-BINDING PROTEIN FHUD"/>
    <property type="match status" value="1"/>
</dbReference>
<feature type="signal peptide" evidence="6">
    <location>
        <begin position="1"/>
        <end position="22"/>
    </location>
</feature>
<dbReference type="InterPro" id="IPR002491">
    <property type="entry name" value="ABC_transptr_periplasmic_BD"/>
</dbReference>
<dbReference type="PRINTS" id="PR01715">
    <property type="entry name" value="FERRIBNDNGPP"/>
</dbReference>